<name>X6NA63_RETFI</name>
<feature type="transmembrane region" description="Helical" evidence="1">
    <location>
        <begin position="216"/>
        <end position="239"/>
    </location>
</feature>
<feature type="transmembrane region" description="Helical" evidence="1">
    <location>
        <begin position="81"/>
        <end position="102"/>
    </location>
</feature>
<sequence length="244" mass="29288">TSFDLHHKQFAHNLSDFIITSTTRRRLEKPFLETFISPQTLDDVFSFVRQREVTERLWLQRHLWDRCFLAFNSTHDIHHQGIFSCFYLFVHLFYFIVSFNLYSRACACALQYKKKEFDLFRVLPWILKFTFEECLALQTLASVFIIVLPLLTDYPYHHFLVCLRFFPELITARQIDAAISFLVSCDGAQHISTFLHFFQKQALAISSERHRFSLSLSFAFFGVFISLFYLLYMHIYIYIYMYTY</sequence>
<organism evidence="2 3">
    <name type="scientific">Reticulomyxa filosa</name>
    <dbReference type="NCBI Taxonomy" id="46433"/>
    <lineage>
        <taxon>Eukaryota</taxon>
        <taxon>Sar</taxon>
        <taxon>Rhizaria</taxon>
        <taxon>Retaria</taxon>
        <taxon>Foraminifera</taxon>
        <taxon>Monothalamids</taxon>
        <taxon>Reticulomyxidae</taxon>
        <taxon>Reticulomyxa</taxon>
    </lineage>
</organism>
<evidence type="ECO:0000256" key="1">
    <source>
        <dbReference type="SAM" id="Phobius"/>
    </source>
</evidence>
<keyword evidence="1" id="KW-1133">Transmembrane helix</keyword>
<proteinExistence type="predicted"/>
<dbReference type="AlphaFoldDB" id="X6NA63"/>
<feature type="transmembrane region" description="Helical" evidence="1">
    <location>
        <begin position="122"/>
        <end position="151"/>
    </location>
</feature>
<keyword evidence="3" id="KW-1185">Reference proteome</keyword>
<evidence type="ECO:0000313" key="2">
    <source>
        <dbReference type="EMBL" id="ETO22798.1"/>
    </source>
</evidence>
<reference evidence="2 3" key="1">
    <citation type="journal article" date="2013" name="Curr. Biol.">
        <title>The Genome of the Foraminiferan Reticulomyxa filosa.</title>
        <authorList>
            <person name="Glockner G."/>
            <person name="Hulsmann N."/>
            <person name="Schleicher M."/>
            <person name="Noegel A.A."/>
            <person name="Eichinger L."/>
            <person name="Gallinger C."/>
            <person name="Pawlowski J."/>
            <person name="Sierra R."/>
            <person name="Euteneuer U."/>
            <person name="Pillet L."/>
            <person name="Moustafa A."/>
            <person name="Platzer M."/>
            <person name="Groth M."/>
            <person name="Szafranski K."/>
            <person name="Schliwa M."/>
        </authorList>
    </citation>
    <scope>NUCLEOTIDE SEQUENCE [LARGE SCALE GENOMIC DNA]</scope>
</reference>
<comment type="caution">
    <text evidence="2">The sequence shown here is derived from an EMBL/GenBank/DDBJ whole genome shotgun (WGS) entry which is preliminary data.</text>
</comment>
<gene>
    <name evidence="2" type="ORF">RFI_14395</name>
</gene>
<dbReference type="Proteomes" id="UP000023152">
    <property type="component" value="Unassembled WGS sequence"/>
</dbReference>
<feature type="non-terminal residue" evidence="2">
    <location>
        <position position="244"/>
    </location>
</feature>
<accession>X6NA63</accession>
<keyword evidence="1" id="KW-0472">Membrane</keyword>
<protein>
    <submittedName>
        <fullName evidence="2">Uncharacterized protein</fullName>
    </submittedName>
</protein>
<dbReference type="EMBL" id="ASPP01010466">
    <property type="protein sequence ID" value="ETO22798.1"/>
    <property type="molecule type" value="Genomic_DNA"/>
</dbReference>
<keyword evidence="1" id="KW-0812">Transmembrane</keyword>
<evidence type="ECO:0000313" key="3">
    <source>
        <dbReference type="Proteomes" id="UP000023152"/>
    </source>
</evidence>
<feature type="non-terminal residue" evidence="2">
    <location>
        <position position="1"/>
    </location>
</feature>